<dbReference type="InterPro" id="IPR036068">
    <property type="entry name" value="Nicotinate_pribotase-like_C"/>
</dbReference>
<dbReference type="OrthoDB" id="9771406at2"/>
<dbReference type="InterPro" id="IPR040727">
    <property type="entry name" value="NAPRTase_N"/>
</dbReference>
<keyword evidence="7 9" id="KW-0808">Transferase</keyword>
<name>A0A251XC17_9GAMM</name>
<feature type="domain" description="Nicotinate/nicotinamide phosphoribosyltransferase" evidence="10">
    <location>
        <begin position="163"/>
        <end position="344"/>
    </location>
</feature>
<dbReference type="PANTHER" id="PTHR11098">
    <property type="entry name" value="NICOTINATE PHOSPHORIBOSYLTRANSFERASE"/>
    <property type="match status" value="1"/>
</dbReference>
<dbReference type="NCBIfam" id="NF009131">
    <property type="entry name" value="PRK12484.1"/>
    <property type="match status" value="1"/>
</dbReference>
<dbReference type="Gene3D" id="3.20.20.70">
    <property type="entry name" value="Aldolase class I"/>
    <property type="match status" value="1"/>
</dbReference>
<dbReference type="InterPro" id="IPR013785">
    <property type="entry name" value="Aldolase_TIM"/>
</dbReference>
<dbReference type="PANTHER" id="PTHR11098:SF1">
    <property type="entry name" value="NICOTINATE PHOSPHORIBOSYLTRANSFERASE"/>
    <property type="match status" value="1"/>
</dbReference>
<evidence type="ECO:0000256" key="4">
    <source>
        <dbReference type="ARBA" id="ARBA00022553"/>
    </source>
</evidence>
<dbReference type="NCBIfam" id="TIGR01513">
    <property type="entry name" value="NAPRTase_put"/>
    <property type="match status" value="1"/>
</dbReference>
<dbReference type="Pfam" id="PF17767">
    <property type="entry name" value="NAPRTase_N"/>
    <property type="match status" value="1"/>
</dbReference>
<evidence type="ECO:0000259" key="12">
    <source>
        <dbReference type="Pfam" id="PF17956"/>
    </source>
</evidence>
<gene>
    <name evidence="13" type="ORF">TPSD3_01260</name>
</gene>
<protein>
    <recommendedName>
        <fullName evidence="3 9">Nicotinate phosphoribosyltransferase</fullName>
        <ecNumber evidence="3 9">6.3.4.21</ecNumber>
    </recommendedName>
</protein>
<comment type="pathway">
    <text evidence="1 9">Cofactor biosynthesis; NAD(+) biosynthesis; nicotinate D-ribonucleotide from nicotinate: step 1/1.</text>
</comment>
<keyword evidence="13" id="KW-0328">Glycosyltransferase</keyword>
<dbReference type="NCBIfam" id="NF006695">
    <property type="entry name" value="PRK09243.1-2"/>
    <property type="match status" value="1"/>
</dbReference>
<dbReference type="GO" id="GO:0034355">
    <property type="term" value="P:NAD+ biosynthetic process via the salvage pathway"/>
    <property type="evidence" value="ECO:0007669"/>
    <property type="project" value="TreeGrafter"/>
</dbReference>
<dbReference type="CDD" id="cd01570">
    <property type="entry name" value="NAPRTase_A"/>
    <property type="match status" value="1"/>
</dbReference>
<keyword evidence="5 9" id="KW-0436">Ligase</keyword>
<dbReference type="SUPFAM" id="SSF54675">
    <property type="entry name" value="Nicotinate/Quinolinate PRTase N-terminal domain-like"/>
    <property type="match status" value="1"/>
</dbReference>
<comment type="PTM">
    <text evidence="9">Transiently phosphorylated on a His residue during the reaction cycle. Phosphorylation strongly increases the affinity for substrates and increases the rate of nicotinate D-ribonucleotide production. Dephosphorylation regenerates the low-affinity form of the enzyme, leading to product release.</text>
</comment>
<dbReference type="SUPFAM" id="SSF51690">
    <property type="entry name" value="Nicotinate/Quinolinate PRTase C-terminal domain-like"/>
    <property type="match status" value="1"/>
</dbReference>
<evidence type="ECO:0000256" key="7">
    <source>
        <dbReference type="ARBA" id="ARBA00022679"/>
    </source>
</evidence>
<dbReference type="PIRSF" id="PIRSF000484">
    <property type="entry name" value="NAPRT"/>
    <property type="match status" value="1"/>
</dbReference>
<evidence type="ECO:0000256" key="9">
    <source>
        <dbReference type="RuleBase" id="RU365100"/>
    </source>
</evidence>
<dbReference type="GO" id="GO:0004516">
    <property type="term" value="F:nicotinate phosphoribosyltransferase activity"/>
    <property type="evidence" value="ECO:0007669"/>
    <property type="project" value="UniProtKB-UniRule"/>
</dbReference>
<keyword evidence="4" id="KW-0597">Phosphoprotein</keyword>
<dbReference type="GO" id="GO:0005829">
    <property type="term" value="C:cytosol"/>
    <property type="evidence" value="ECO:0007669"/>
    <property type="project" value="TreeGrafter"/>
</dbReference>
<evidence type="ECO:0000313" key="13">
    <source>
        <dbReference type="EMBL" id="OUD16062.1"/>
    </source>
</evidence>
<reference evidence="13 14" key="1">
    <citation type="submission" date="2016-12" db="EMBL/GenBank/DDBJ databases">
        <title>Thioflexothrix psekupsii D3 genome sequencing and assembly.</title>
        <authorList>
            <person name="Fomenkov A."/>
            <person name="Vincze T."/>
            <person name="Grabovich M."/>
            <person name="Anton B.P."/>
            <person name="Dubinina G."/>
            <person name="Orlova M."/>
            <person name="Belousova E."/>
            <person name="Roberts R.J."/>
        </authorList>
    </citation>
    <scope>NUCLEOTIDE SEQUENCE [LARGE SCALE GENOMIC DNA]</scope>
    <source>
        <strain evidence="13">D3</strain>
    </source>
</reference>
<dbReference type="Proteomes" id="UP000194798">
    <property type="component" value="Unassembled WGS sequence"/>
</dbReference>
<dbReference type="InterPro" id="IPR007229">
    <property type="entry name" value="Nic_PRibTrfase-Fam"/>
</dbReference>
<dbReference type="InterPro" id="IPR041619">
    <property type="entry name" value="NAPRTase_C"/>
</dbReference>
<evidence type="ECO:0000256" key="2">
    <source>
        <dbReference type="ARBA" id="ARBA00010897"/>
    </source>
</evidence>
<dbReference type="GO" id="GO:0047280">
    <property type="term" value="F:nicotinamide phosphoribosyltransferase activity"/>
    <property type="evidence" value="ECO:0007669"/>
    <property type="project" value="UniProtKB-ARBA"/>
</dbReference>
<dbReference type="FunFam" id="3.20.20.70:FF:000076">
    <property type="entry name" value="Nicotinate phosphoribosyltransferase"/>
    <property type="match status" value="1"/>
</dbReference>
<keyword evidence="14" id="KW-1185">Reference proteome</keyword>
<dbReference type="Gene3D" id="3.20.140.10">
    <property type="entry name" value="nicotinate phosphoribosyltransferase"/>
    <property type="match status" value="1"/>
</dbReference>
<evidence type="ECO:0000259" key="11">
    <source>
        <dbReference type="Pfam" id="PF17767"/>
    </source>
</evidence>
<comment type="function">
    <text evidence="9">Catalyzes the first step in the biosynthesis of NAD from nicotinic acid, the ATP-dependent synthesis of beta-nicotinate D-ribonucleotide from nicotinate and 5-phospho-D-ribose 1-phosphate.</text>
</comment>
<dbReference type="InterPro" id="IPR006405">
    <property type="entry name" value="Nic_PRibTrfase_pncB"/>
</dbReference>
<dbReference type="UniPathway" id="UPA00253">
    <property type="reaction ID" value="UER00457"/>
</dbReference>
<accession>A0A251XC17</accession>
<evidence type="ECO:0000256" key="3">
    <source>
        <dbReference type="ARBA" id="ARBA00013236"/>
    </source>
</evidence>
<dbReference type="InterPro" id="IPR041525">
    <property type="entry name" value="N/Namide_PRibTrfase"/>
</dbReference>
<dbReference type="Pfam" id="PF17956">
    <property type="entry name" value="NAPRTase_C"/>
    <property type="match status" value="1"/>
</dbReference>
<organism evidence="13 14">
    <name type="scientific">Thioflexithrix psekupsensis</name>
    <dbReference type="NCBI Taxonomy" id="1570016"/>
    <lineage>
        <taxon>Bacteria</taxon>
        <taxon>Pseudomonadati</taxon>
        <taxon>Pseudomonadota</taxon>
        <taxon>Gammaproteobacteria</taxon>
        <taxon>Thiotrichales</taxon>
        <taxon>Thioflexithrix</taxon>
    </lineage>
</organism>
<evidence type="ECO:0000313" key="14">
    <source>
        <dbReference type="Proteomes" id="UP000194798"/>
    </source>
</evidence>
<comment type="catalytic activity">
    <reaction evidence="8 9">
        <text>5-phospho-alpha-D-ribose 1-diphosphate + nicotinate + ATP + H2O = nicotinate beta-D-ribonucleotide + ADP + phosphate + diphosphate</text>
        <dbReference type="Rhea" id="RHEA:36163"/>
        <dbReference type="ChEBI" id="CHEBI:15377"/>
        <dbReference type="ChEBI" id="CHEBI:30616"/>
        <dbReference type="ChEBI" id="CHEBI:32544"/>
        <dbReference type="ChEBI" id="CHEBI:33019"/>
        <dbReference type="ChEBI" id="CHEBI:43474"/>
        <dbReference type="ChEBI" id="CHEBI:57502"/>
        <dbReference type="ChEBI" id="CHEBI:58017"/>
        <dbReference type="ChEBI" id="CHEBI:456216"/>
        <dbReference type="EC" id="6.3.4.21"/>
    </reaction>
</comment>
<comment type="similarity">
    <text evidence="2 9">Belongs to the NAPRTase family.</text>
</comment>
<dbReference type="RefSeq" id="WP_086486786.1">
    <property type="nucleotide sequence ID" value="NZ_MSLT01000002.1"/>
</dbReference>
<dbReference type="EMBL" id="MSLT01000002">
    <property type="protein sequence ID" value="OUD16062.1"/>
    <property type="molecule type" value="Genomic_DNA"/>
</dbReference>
<comment type="caution">
    <text evidence="13">The sequence shown here is derived from an EMBL/GenBank/DDBJ whole genome shotgun (WGS) entry which is preliminary data.</text>
</comment>
<proteinExistence type="inferred from homology"/>
<evidence type="ECO:0000256" key="5">
    <source>
        <dbReference type="ARBA" id="ARBA00022598"/>
    </source>
</evidence>
<evidence type="ECO:0000259" key="10">
    <source>
        <dbReference type="Pfam" id="PF04095"/>
    </source>
</evidence>
<feature type="domain" description="Nicotinate phosphoribosyltransferase C-terminal" evidence="12">
    <location>
        <begin position="401"/>
        <end position="459"/>
    </location>
</feature>
<dbReference type="EC" id="6.3.4.21" evidence="3 9"/>
<evidence type="ECO:0000256" key="8">
    <source>
        <dbReference type="ARBA" id="ARBA00048668"/>
    </source>
</evidence>
<keyword evidence="6 9" id="KW-0662">Pyridine nucleotide biosynthesis</keyword>
<sequence length="472" mass="52842">MLSDLYRASLSLLTDFYQLTMAYSYWKQGMQDHEAIFHLFFRKNPENNGFCIAAGLETALDYLEQFQFTQDDVEYLATLKGHDNQPLFETAFLAYLKTVRFTGNIDAIPEGTLVFPHEPLLRVQGSLLQCQLVESALLNIINFQTLIATKANRICRAAMGDQVLEFGLRRAQGIDGGLSASRAAYLGGCSATSNVLAGKLYDIPVKGTHAHSWVMSFDSEISALRAYSESMPNNCVFLVDTYDTYQGVANAIKIGLELKQQGRQLLGIRLDSGDLTVLSQYARNELNQAGLSQVKIIASNDLDEYEIAQLKQKRAAIDIWGVGTRLITSYDQPALGGVYKLAALRAPGQTWQYKLKRSEQAIKTSIPGILQVARYLDHHDFFAMDLIYEAGQENKLSLNSHLSLHSLLIPVMQAGEYCAEYPSLLQIQQRVSDQLAHLPESIRALSTPDIYRVQLDNELSLRQQQLMAQYNC</sequence>
<dbReference type="Pfam" id="PF04095">
    <property type="entry name" value="NAPRTase"/>
    <property type="match status" value="1"/>
</dbReference>
<evidence type="ECO:0000256" key="1">
    <source>
        <dbReference type="ARBA" id="ARBA00004952"/>
    </source>
</evidence>
<evidence type="ECO:0000256" key="6">
    <source>
        <dbReference type="ARBA" id="ARBA00022642"/>
    </source>
</evidence>
<dbReference type="AlphaFoldDB" id="A0A251XC17"/>
<feature type="domain" description="Nicotinate phosphoribosyltransferase N-terminal" evidence="11">
    <location>
        <begin position="12"/>
        <end position="142"/>
    </location>
</feature>